<reference evidence="1" key="2">
    <citation type="submission" date="2025-09" db="UniProtKB">
        <authorList>
            <consortium name="Ensembl"/>
        </authorList>
    </citation>
    <scope>IDENTIFICATION</scope>
</reference>
<protein>
    <submittedName>
        <fullName evidence="1">Uncharacterized protein</fullName>
    </submittedName>
</protein>
<evidence type="ECO:0000313" key="2">
    <source>
        <dbReference type="Proteomes" id="UP000694393"/>
    </source>
</evidence>
<dbReference type="PANTHER" id="PTHR46918">
    <property type="entry name" value="SYNAPTONEMAL COMPLEX PROTEIN 1"/>
    <property type="match status" value="1"/>
</dbReference>
<keyword evidence="2" id="KW-1185">Reference proteome</keyword>
<dbReference type="PANTHER" id="PTHR46918:SF1">
    <property type="entry name" value="SYNAPTONEMAL COMPLEX PROTEIN 1"/>
    <property type="match status" value="1"/>
</dbReference>
<dbReference type="Pfam" id="PF05483">
    <property type="entry name" value="SCP-1"/>
    <property type="match status" value="1"/>
</dbReference>
<dbReference type="GO" id="GO:0001673">
    <property type="term" value="C:male germ cell nucleus"/>
    <property type="evidence" value="ECO:0007669"/>
    <property type="project" value="TreeGrafter"/>
</dbReference>
<dbReference type="GO" id="GO:0000801">
    <property type="term" value="C:central element"/>
    <property type="evidence" value="ECO:0007669"/>
    <property type="project" value="TreeGrafter"/>
</dbReference>
<dbReference type="InterPro" id="IPR008827">
    <property type="entry name" value="SYCP1"/>
</dbReference>
<name>A0A8C8VQD4_9SAUR</name>
<dbReference type="GO" id="GO:0051878">
    <property type="term" value="P:lateral element assembly"/>
    <property type="evidence" value="ECO:0007669"/>
    <property type="project" value="TreeGrafter"/>
</dbReference>
<dbReference type="AlphaFoldDB" id="A0A8C8VQD4"/>
<evidence type="ECO:0000313" key="1">
    <source>
        <dbReference type="Ensembl" id="ENSPCEP00000024536.1"/>
    </source>
</evidence>
<proteinExistence type="predicted"/>
<dbReference type="Ensembl" id="ENSPCET00000025351.1">
    <property type="protein sequence ID" value="ENSPCEP00000024536.1"/>
    <property type="gene ID" value="ENSPCEG00000018537.1"/>
</dbReference>
<reference evidence="1" key="1">
    <citation type="submission" date="2025-08" db="UniProtKB">
        <authorList>
            <consortium name="Ensembl"/>
        </authorList>
    </citation>
    <scope>IDENTIFICATION</scope>
</reference>
<accession>A0A8C8VQD4</accession>
<dbReference type="GO" id="GO:0000711">
    <property type="term" value="P:meiotic DNA repair synthesis"/>
    <property type="evidence" value="ECO:0007669"/>
    <property type="project" value="TreeGrafter"/>
</dbReference>
<sequence length="81" mass="8945">MDGEKPFQLFVPPRLSRTQVSAVRPQASARDAAACQVFNKCTEDDFSLPFVISTTNHGEVTDSDLVSQKISFLPEVEEEVS</sequence>
<dbReference type="GO" id="GO:0051026">
    <property type="term" value="P:chiasma assembly"/>
    <property type="evidence" value="ECO:0007669"/>
    <property type="project" value="TreeGrafter"/>
</dbReference>
<dbReference type="GO" id="GO:0003690">
    <property type="term" value="F:double-stranded DNA binding"/>
    <property type="evidence" value="ECO:0007669"/>
    <property type="project" value="TreeGrafter"/>
</dbReference>
<dbReference type="Proteomes" id="UP000694393">
    <property type="component" value="Unplaced"/>
</dbReference>
<dbReference type="GO" id="GO:0000802">
    <property type="term" value="C:transverse filament"/>
    <property type="evidence" value="ECO:0007669"/>
    <property type="project" value="TreeGrafter"/>
</dbReference>
<organism evidence="1 2">
    <name type="scientific">Pelusios castaneus</name>
    <name type="common">West African mud turtle</name>
    <dbReference type="NCBI Taxonomy" id="367368"/>
    <lineage>
        <taxon>Eukaryota</taxon>
        <taxon>Metazoa</taxon>
        <taxon>Chordata</taxon>
        <taxon>Craniata</taxon>
        <taxon>Vertebrata</taxon>
        <taxon>Euteleostomi</taxon>
        <taxon>Archelosauria</taxon>
        <taxon>Testudinata</taxon>
        <taxon>Testudines</taxon>
        <taxon>Pleurodira</taxon>
        <taxon>Pelomedusidae</taxon>
        <taxon>Pelusios</taxon>
    </lineage>
</organism>